<keyword evidence="3" id="KW-1185">Reference proteome</keyword>
<accession>A0ABY5R2B6</accession>
<feature type="region of interest" description="Disordered" evidence="1">
    <location>
        <begin position="31"/>
        <end position="57"/>
    </location>
</feature>
<name>A0ABY5R2B6_9HYPH</name>
<reference evidence="2" key="1">
    <citation type="submission" date="2020-09" db="EMBL/GenBank/DDBJ databases">
        <title>Rhizobia associated with sainfoin plants.</title>
        <authorList>
            <person name="Asharfi S."/>
            <person name="Kuzmanovic N."/>
            <person name="Bunk B."/>
            <person name="Sproeer C."/>
            <person name="Becker M."/>
            <person name="Thuenen T."/>
        </authorList>
    </citation>
    <scope>NUCLEOTIDE SEQUENCE</scope>
    <source>
        <strain evidence="2">OM4</strain>
    </source>
</reference>
<sequence>MAGFKLDAKARLSIELAFTAGRDDPIFARQQEKDAKARRATSKRSLLANGAWNTTGK</sequence>
<evidence type="ECO:0000313" key="2">
    <source>
        <dbReference type="EMBL" id="UVC17631.1"/>
    </source>
</evidence>
<dbReference type="RefSeq" id="WP_258122516.1">
    <property type="nucleotide sequence ID" value="NZ_CP062229.1"/>
</dbReference>
<proteinExistence type="predicted"/>
<organism evidence="2 3">
    <name type="scientific">Mesorhizobium onobrychidis</name>
    <dbReference type="NCBI Taxonomy" id="2775404"/>
    <lineage>
        <taxon>Bacteria</taxon>
        <taxon>Pseudomonadati</taxon>
        <taxon>Pseudomonadota</taxon>
        <taxon>Alphaproteobacteria</taxon>
        <taxon>Hyphomicrobiales</taxon>
        <taxon>Phyllobacteriaceae</taxon>
        <taxon>Mesorhizobium</taxon>
    </lineage>
</organism>
<gene>
    <name evidence="2" type="ORF">IHQ72_11355</name>
</gene>
<evidence type="ECO:0000313" key="3">
    <source>
        <dbReference type="Proteomes" id="UP001058098"/>
    </source>
</evidence>
<evidence type="ECO:0000256" key="1">
    <source>
        <dbReference type="SAM" id="MobiDB-lite"/>
    </source>
</evidence>
<dbReference type="EMBL" id="CP062229">
    <property type="protein sequence ID" value="UVC17631.1"/>
    <property type="molecule type" value="Genomic_DNA"/>
</dbReference>
<protein>
    <submittedName>
        <fullName evidence="2">Uncharacterized protein</fullName>
    </submittedName>
</protein>
<dbReference type="Proteomes" id="UP001058098">
    <property type="component" value="Chromosome"/>
</dbReference>